<feature type="region of interest" description="Disordered" evidence="1">
    <location>
        <begin position="44"/>
        <end position="129"/>
    </location>
</feature>
<feature type="region of interest" description="Disordered" evidence="1">
    <location>
        <begin position="234"/>
        <end position="257"/>
    </location>
</feature>
<evidence type="ECO:0000259" key="2">
    <source>
        <dbReference type="PROSITE" id="PS50126"/>
    </source>
</evidence>
<dbReference type="GO" id="GO:0003723">
    <property type="term" value="F:RNA binding"/>
    <property type="evidence" value="ECO:0007669"/>
    <property type="project" value="TreeGrafter"/>
</dbReference>
<dbReference type="InterPro" id="IPR049621">
    <property type="entry name" value="S1_DHX8_helicase"/>
</dbReference>
<keyword evidence="4" id="KW-1185">Reference proteome</keyword>
<sequence>RRNLNGNLQSRLLIENGEGVVTEDTETVVEVGIAVEVAIEAEIENEGPGGRQGLGRKGFNDCNSLSTSRDRRDSRRYHDRDRNKGRRHDDSRDSRDRIRRDEEDRRSDRGWKRKERERDSRDLPDAPEVGHIYDGRVISIQPFGAFIQLEGIRQQTQGLCHISQLKNERVNAVADVLSRGEKVKVKVLKIDGGKVSLSLKEVNQTTGEDLNPQEAPLPADAVGVSDLRNPEAPWANPEVSSGSSGVVTSGSSKSRVRMSTPERWEWQQMMGAGVVTNMERPDFDEESGVLRGEEEDSDGEDYEVEIVEEEPEFLRGYGKGNQEIEPVKVVKNPDGSMAQAALMQ</sequence>
<evidence type="ECO:0000313" key="3">
    <source>
        <dbReference type="EMBL" id="KIH52306.1"/>
    </source>
</evidence>
<feature type="non-terminal residue" evidence="3">
    <location>
        <position position="344"/>
    </location>
</feature>
<gene>
    <name evidence="3" type="ORF">ANCDUO_17593</name>
</gene>
<feature type="compositionally biased region" description="Basic and acidic residues" evidence="1">
    <location>
        <begin position="68"/>
        <end position="124"/>
    </location>
</feature>
<reference evidence="3 4" key="1">
    <citation type="submission" date="2013-12" db="EMBL/GenBank/DDBJ databases">
        <title>Draft genome of the parsitic nematode Ancylostoma duodenale.</title>
        <authorList>
            <person name="Mitreva M."/>
        </authorList>
    </citation>
    <scope>NUCLEOTIDE SEQUENCE [LARGE SCALE GENOMIC DNA]</scope>
    <source>
        <strain evidence="3 4">Zhejiang</strain>
    </source>
</reference>
<dbReference type="InterPro" id="IPR003029">
    <property type="entry name" value="S1_domain"/>
</dbReference>
<dbReference type="PROSITE" id="PS50126">
    <property type="entry name" value="S1"/>
    <property type="match status" value="1"/>
</dbReference>
<dbReference type="SMART" id="SM00316">
    <property type="entry name" value="S1"/>
    <property type="match status" value="1"/>
</dbReference>
<dbReference type="GO" id="GO:0043489">
    <property type="term" value="P:RNA stabilization"/>
    <property type="evidence" value="ECO:0007669"/>
    <property type="project" value="TreeGrafter"/>
</dbReference>
<dbReference type="PANTHER" id="PTHR15838">
    <property type="entry name" value="NUCLEOLAR PROTEIN OF 40 KDA"/>
    <property type="match status" value="1"/>
</dbReference>
<feature type="non-terminal residue" evidence="3">
    <location>
        <position position="1"/>
    </location>
</feature>
<accession>A0A0C2G5G9</accession>
<feature type="compositionally biased region" description="Gly residues" evidence="1">
    <location>
        <begin position="47"/>
        <end position="56"/>
    </location>
</feature>
<dbReference type="Proteomes" id="UP000054047">
    <property type="component" value="Unassembled WGS sequence"/>
</dbReference>
<feature type="compositionally biased region" description="Low complexity" evidence="1">
    <location>
        <begin position="239"/>
        <end position="253"/>
    </location>
</feature>
<name>A0A0C2G5G9_9BILA</name>
<evidence type="ECO:0000256" key="1">
    <source>
        <dbReference type="SAM" id="MobiDB-lite"/>
    </source>
</evidence>
<dbReference type="Pfam" id="PF00575">
    <property type="entry name" value="S1"/>
    <property type="match status" value="1"/>
</dbReference>
<dbReference type="SUPFAM" id="SSF50249">
    <property type="entry name" value="Nucleic acid-binding proteins"/>
    <property type="match status" value="1"/>
</dbReference>
<dbReference type="InterPro" id="IPR012340">
    <property type="entry name" value="NA-bd_OB-fold"/>
</dbReference>
<dbReference type="FunFam" id="2.40.50.140:FF:000061">
    <property type="entry name" value="ATP-dependent RNA helicase DHX8"/>
    <property type="match status" value="1"/>
</dbReference>
<protein>
    <submittedName>
        <fullName evidence="3">S1 RNA binding domain protein</fullName>
    </submittedName>
</protein>
<dbReference type="Gene3D" id="2.40.50.140">
    <property type="entry name" value="Nucleic acid-binding proteins"/>
    <property type="match status" value="1"/>
</dbReference>
<dbReference type="OrthoDB" id="10253254at2759"/>
<dbReference type="AlphaFoldDB" id="A0A0C2G5G9"/>
<evidence type="ECO:0000313" key="4">
    <source>
        <dbReference type="Proteomes" id="UP000054047"/>
    </source>
</evidence>
<dbReference type="PANTHER" id="PTHR15838:SF1">
    <property type="entry name" value="ZINC FINGER CCHC DOMAIN-CONTAINING PROTEIN 17"/>
    <property type="match status" value="1"/>
</dbReference>
<dbReference type="EMBL" id="KN743980">
    <property type="protein sequence ID" value="KIH52306.1"/>
    <property type="molecule type" value="Genomic_DNA"/>
</dbReference>
<feature type="domain" description="S1 motif" evidence="2">
    <location>
        <begin position="130"/>
        <end position="200"/>
    </location>
</feature>
<dbReference type="CDD" id="cd05684">
    <property type="entry name" value="S1_DHX8_helicase"/>
    <property type="match status" value="1"/>
</dbReference>
<organism evidence="3 4">
    <name type="scientific">Ancylostoma duodenale</name>
    <dbReference type="NCBI Taxonomy" id="51022"/>
    <lineage>
        <taxon>Eukaryota</taxon>
        <taxon>Metazoa</taxon>
        <taxon>Ecdysozoa</taxon>
        <taxon>Nematoda</taxon>
        <taxon>Chromadorea</taxon>
        <taxon>Rhabditida</taxon>
        <taxon>Rhabditina</taxon>
        <taxon>Rhabditomorpha</taxon>
        <taxon>Strongyloidea</taxon>
        <taxon>Ancylostomatidae</taxon>
        <taxon>Ancylostomatinae</taxon>
        <taxon>Ancylostoma</taxon>
    </lineage>
</organism>
<proteinExistence type="predicted"/>